<dbReference type="RefSeq" id="WP_084386499.1">
    <property type="nucleotide sequence ID" value="NZ_MEHT01000045.1"/>
</dbReference>
<protein>
    <recommendedName>
        <fullName evidence="4">DUF304 domain-containing protein</fullName>
    </recommendedName>
</protein>
<organism evidence="2 3">
    <name type="scientific">Roseinatronobacter thiooxidans</name>
    <dbReference type="NCBI Taxonomy" id="121821"/>
    <lineage>
        <taxon>Bacteria</taxon>
        <taxon>Pseudomonadati</taxon>
        <taxon>Pseudomonadota</taxon>
        <taxon>Alphaproteobacteria</taxon>
        <taxon>Rhodobacterales</taxon>
        <taxon>Paracoccaceae</taxon>
        <taxon>Roseinatronobacter</taxon>
    </lineage>
</organism>
<evidence type="ECO:0008006" key="4">
    <source>
        <dbReference type="Google" id="ProtNLM"/>
    </source>
</evidence>
<keyword evidence="1" id="KW-0812">Transmembrane</keyword>
<evidence type="ECO:0000256" key="1">
    <source>
        <dbReference type="SAM" id="Phobius"/>
    </source>
</evidence>
<dbReference type="STRING" id="121821.GCA_001870675_03158"/>
<comment type="caution">
    <text evidence="2">The sequence shown here is derived from an EMBL/GenBank/DDBJ whole genome shotgun (WGS) entry which is preliminary data.</text>
</comment>
<proteinExistence type="predicted"/>
<feature type="transmembrane region" description="Helical" evidence="1">
    <location>
        <begin position="38"/>
        <end position="56"/>
    </location>
</feature>
<name>A0A2W7RJD4_9RHOB</name>
<keyword evidence="1" id="KW-0472">Membrane</keyword>
<feature type="transmembrane region" description="Helical" evidence="1">
    <location>
        <begin position="62"/>
        <end position="80"/>
    </location>
</feature>
<reference evidence="2 3" key="1">
    <citation type="submission" date="2018-06" db="EMBL/GenBank/DDBJ databases">
        <title>Genomic Encyclopedia of Archaeal and Bacterial Type Strains, Phase II (KMG-II): from individual species to whole genera.</title>
        <authorList>
            <person name="Goeker M."/>
        </authorList>
    </citation>
    <scope>NUCLEOTIDE SEQUENCE [LARGE SCALE GENOMIC DNA]</scope>
    <source>
        <strain evidence="2 3">DSM 13087</strain>
    </source>
</reference>
<dbReference type="EMBL" id="QKZQ01000018">
    <property type="protein sequence ID" value="PZX38042.1"/>
    <property type="molecule type" value="Genomic_DNA"/>
</dbReference>
<dbReference type="AlphaFoldDB" id="A0A2W7RJD4"/>
<dbReference type="Proteomes" id="UP000249364">
    <property type="component" value="Unassembled WGS sequence"/>
</dbReference>
<keyword evidence="1" id="KW-1133">Transmembrane helix</keyword>
<gene>
    <name evidence="2" type="ORF">LY56_03061</name>
</gene>
<accession>A0A2W7RJD4</accession>
<evidence type="ECO:0000313" key="3">
    <source>
        <dbReference type="Proteomes" id="UP000249364"/>
    </source>
</evidence>
<sequence length="156" mass="17319">MAEEIRESSLGDTVFEPEPGEKILRDIRSDKATYWRDHGVMAVLGMGVVGIVLSVIGSDHVAIGSLGAVLALAVRGLWLYSEQMKFRWVLSNMRLVGPGGRQVYLLELEKARRLFGDIQLITKSGDKHLIKHIRQSDQLVAEIEAARAKRAKRKGA</sequence>
<dbReference type="OrthoDB" id="7861868at2"/>
<keyword evidence="3" id="KW-1185">Reference proteome</keyword>
<evidence type="ECO:0000313" key="2">
    <source>
        <dbReference type="EMBL" id="PZX38042.1"/>
    </source>
</evidence>